<name>H8GQR6_METAL</name>
<sequence>MIEKLTSRLDGVKRTGPGRFVAICPAHDDKNPSLVVTEKDEKILFHCFSGCPPAEVLAAVALTFADLYPERPTYTKGRRAAQFNPYDVLKALARESGIVTLAAAQVSTGHPLTTADADRVALAHERLRDAALLMGIRL</sequence>
<dbReference type="GO" id="GO:0003899">
    <property type="term" value="F:DNA-directed RNA polymerase activity"/>
    <property type="evidence" value="ECO:0007669"/>
    <property type="project" value="InterPro"/>
</dbReference>
<evidence type="ECO:0000259" key="1">
    <source>
        <dbReference type="Pfam" id="PF01807"/>
    </source>
</evidence>
<dbReference type="HOGENOM" id="CLU_130889_0_0_6"/>
<accession>H8GQR6</accession>
<dbReference type="AlphaFoldDB" id="H8GQR6"/>
<dbReference type="eggNOG" id="COG0358">
    <property type="taxonomic scope" value="Bacteria"/>
</dbReference>
<protein>
    <submittedName>
        <fullName evidence="2">DNA primase</fullName>
    </submittedName>
</protein>
<dbReference type="GO" id="GO:0003677">
    <property type="term" value="F:DNA binding"/>
    <property type="evidence" value="ECO:0007669"/>
    <property type="project" value="InterPro"/>
</dbReference>
<dbReference type="Gene3D" id="3.90.580.10">
    <property type="entry name" value="Zinc finger, CHC2-type domain"/>
    <property type="match status" value="1"/>
</dbReference>
<dbReference type="EMBL" id="CM001475">
    <property type="protein sequence ID" value="EIC31051.1"/>
    <property type="molecule type" value="Genomic_DNA"/>
</dbReference>
<dbReference type="InterPro" id="IPR002694">
    <property type="entry name" value="Znf_CHC2"/>
</dbReference>
<keyword evidence="3" id="KW-1185">Reference proteome</keyword>
<dbReference type="GO" id="GO:0008270">
    <property type="term" value="F:zinc ion binding"/>
    <property type="evidence" value="ECO:0007669"/>
    <property type="project" value="InterPro"/>
</dbReference>
<evidence type="ECO:0000313" key="3">
    <source>
        <dbReference type="Proteomes" id="UP000005090"/>
    </source>
</evidence>
<organism evidence="2 3">
    <name type="scientific">Methylomicrobium album BG8</name>
    <dbReference type="NCBI Taxonomy" id="686340"/>
    <lineage>
        <taxon>Bacteria</taxon>
        <taxon>Pseudomonadati</taxon>
        <taxon>Pseudomonadota</taxon>
        <taxon>Gammaproteobacteria</taxon>
        <taxon>Methylococcales</taxon>
        <taxon>Methylococcaceae</taxon>
        <taxon>Methylomicrobium</taxon>
    </lineage>
</organism>
<proteinExistence type="predicted"/>
<dbReference type="InterPro" id="IPR036977">
    <property type="entry name" value="DNA_primase_Znf_CHC2"/>
</dbReference>
<dbReference type="Proteomes" id="UP000005090">
    <property type="component" value="Chromosome"/>
</dbReference>
<dbReference type="SUPFAM" id="SSF57783">
    <property type="entry name" value="Zinc beta-ribbon"/>
    <property type="match status" value="1"/>
</dbReference>
<evidence type="ECO:0000313" key="2">
    <source>
        <dbReference type="EMBL" id="EIC31051.1"/>
    </source>
</evidence>
<feature type="domain" description="Zinc finger CHC2-type" evidence="1">
    <location>
        <begin position="13"/>
        <end position="51"/>
    </location>
</feature>
<dbReference type="STRING" id="686340.Metal_3392"/>
<reference evidence="2 3" key="1">
    <citation type="journal article" date="2013" name="Genome Announc.">
        <title>Genome Sequence of the Obligate Gammaproteobacterial Methanotroph Methylomicrobium album Strain BG8.</title>
        <authorList>
            <person name="Kits K.D."/>
            <person name="Kalyuzhnaya M.G."/>
            <person name="Klotz M.G."/>
            <person name="Jetten M.S."/>
            <person name="Op den Camp H.J."/>
            <person name="Vuilleumier S."/>
            <person name="Bringel F."/>
            <person name="Dispirito A.A."/>
            <person name="Murrell J.C."/>
            <person name="Bruce D."/>
            <person name="Cheng J.F."/>
            <person name="Copeland A."/>
            <person name="Goodwin L."/>
            <person name="Hauser L."/>
            <person name="Lajus A."/>
            <person name="Land M.L."/>
            <person name="Lapidus A."/>
            <person name="Lucas S."/>
            <person name="Medigue C."/>
            <person name="Pitluck S."/>
            <person name="Woyke T."/>
            <person name="Zeytun A."/>
            <person name="Stein L.Y."/>
        </authorList>
    </citation>
    <scope>NUCLEOTIDE SEQUENCE [LARGE SCALE GENOMIC DNA]</scope>
    <source>
        <strain evidence="2 3">BG8</strain>
    </source>
</reference>
<dbReference type="Pfam" id="PF01807">
    <property type="entry name" value="Zn_ribbon_DnaG"/>
    <property type="match status" value="1"/>
</dbReference>
<dbReference type="RefSeq" id="WP_005374102.1">
    <property type="nucleotide sequence ID" value="NZ_CM001475.1"/>
</dbReference>
<dbReference type="GO" id="GO:0006260">
    <property type="term" value="P:DNA replication"/>
    <property type="evidence" value="ECO:0007669"/>
    <property type="project" value="InterPro"/>
</dbReference>
<gene>
    <name evidence="2" type="ORF">Metal_3392</name>
</gene>